<dbReference type="GO" id="GO:0004222">
    <property type="term" value="F:metalloendopeptidase activity"/>
    <property type="evidence" value="ECO:0007669"/>
    <property type="project" value="InterPro"/>
</dbReference>
<gene>
    <name evidence="10" type="ORF">SAMN05216195_12554</name>
</gene>
<dbReference type="Pfam" id="PF02868">
    <property type="entry name" value="Peptidase_M4_C"/>
    <property type="match status" value="1"/>
</dbReference>
<dbReference type="GO" id="GO:0046872">
    <property type="term" value="F:metal ion binding"/>
    <property type="evidence" value="ECO:0007669"/>
    <property type="project" value="UniProtKB-KW"/>
</dbReference>
<dbReference type="PANTHER" id="PTHR33794:SF1">
    <property type="entry name" value="BACILLOLYSIN"/>
    <property type="match status" value="1"/>
</dbReference>
<keyword evidence="11" id="KW-1185">Reference proteome</keyword>
<evidence type="ECO:0000256" key="6">
    <source>
        <dbReference type="ARBA" id="ARBA00023049"/>
    </source>
</evidence>
<accession>A0A1H9XYC5</accession>
<keyword evidence="4" id="KW-0378">Hydrolase</keyword>
<evidence type="ECO:0000256" key="1">
    <source>
        <dbReference type="ARBA" id="ARBA00022670"/>
    </source>
</evidence>
<dbReference type="GO" id="GO:0006508">
    <property type="term" value="P:proteolysis"/>
    <property type="evidence" value="ECO:0007669"/>
    <property type="project" value="UniProtKB-KW"/>
</dbReference>
<keyword evidence="6 10" id="KW-0482">Metalloprotease</keyword>
<dbReference type="Proteomes" id="UP000199028">
    <property type="component" value="Unassembled WGS sequence"/>
</dbReference>
<organism evidence="10 11">
    <name type="scientific">Lentzea flaviverrucosa</name>
    <dbReference type="NCBI Taxonomy" id="200379"/>
    <lineage>
        <taxon>Bacteria</taxon>
        <taxon>Bacillati</taxon>
        <taxon>Actinomycetota</taxon>
        <taxon>Actinomycetes</taxon>
        <taxon>Pseudonocardiales</taxon>
        <taxon>Pseudonocardiaceae</taxon>
        <taxon>Lentzea</taxon>
    </lineage>
</organism>
<evidence type="ECO:0000256" key="7">
    <source>
        <dbReference type="SAM" id="SignalP"/>
    </source>
</evidence>
<evidence type="ECO:0000313" key="10">
    <source>
        <dbReference type="EMBL" id="SES51116.1"/>
    </source>
</evidence>
<name>A0A1H9XYC5_9PSEU</name>
<dbReference type="InterPro" id="IPR011096">
    <property type="entry name" value="FTP_domain"/>
</dbReference>
<dbReference type="Pfam" id="PF07504">
    <property type="entry name" value="FTP"/>
    <property type="match status" value="1"/>
</dbReference>
<dbReference type="InterPro" id="IPR050728">
    <property type="entry name" value="Zinc_Metalloprotease_M4"/>
</dbReference>
<protein>
    <submittedName>
        <fullName evidence="10">Zn-dependent metalloprotease</fullName>
    </submittedName>
</protein>
<dbReference type="SUPFAM" id="SSF55486">
    <property type="entry name" value="Metalloproteases ('zincins'), catalytic domain"/>
    <property type="match status" value="1"/>
</dbReference>
<feature type="domain" description="FTP" evidence="9">
    <location>
        <begin position="38"/>
        <end position="69"/>
    </location>
</feature>
<keyword evidence="2" id="KW-0479">Metal-binding</keyword>
<keyword evidence="1 10" id="KW-0645">Protease</keyword>
<feature type="chain" id="PRO_5011709501" evidence="7">
    <location>
        <begin position="27"/>
        <end position="458"/>
    </location>
</feature>
<reference evidence="11" key="1">
    <citation type="submission" date="2016-10" db="EMBL/GenBank/DDBJ databases">
        <authorList>
            <person name="Varghese N."/>
            <person name="Submissions S."/>
        </authorList>
    </citation>
    <scope>NUCLEOTIDE SEQUENCE [LARGE SCALE GENOMIC DNA]</scope>
    <source>
        <strain evidence="11">CGMCC 4.578</strain>
    </source>
</reference>
<evidence type="ECO:0000259" key="8">
    <source>
        <dbReference type="Pfam" id="PF02868"/>
    </source>
</evidence>
<evidence type="ECO:0000259" key="9">
    <source>
        <dbReference type="Pfam" id="PF07504"/>
    </source>
</evidence>
<dbReference type="RefSeq" id="WP_090074260.1">
    <property type="nucleotide sequence ID" value="NZ_FOFT01000025.1"/>
</dbReference>
<dbReference type="PANTHER" id="PTHR33794">
    <property type="entry name" value="BACILLOLYSIN"/>
    <property type="match status" value="1"/>
</dbReference>
<dbReference type="Gene3D" id="1.10.390.10">
    <property type="entry name" value="Neutral Protease Domain 2"/>
    <property type="match status" value="1"/>
</dbReference>
<evidence type="ECO:0000313" key="11">
    <source>
        <dbReference type="Proteomes" id="UP000199028"/>
    </source>
</evidence>
<feature type="signal peptide" evidence="7">
    <location>
        <begin position="1"/>
        <end position="26"/>
    </location>
</feature>
<dbReference type="InterPro" id="IPR001570">
    <property type="entry name" value="Peptidase_M4_C_domain"/>
</dbReference>
<keyword evidence="3 7" id="KW-0732">Signal</keyword>
<dbReference type="InterPro" id="IPR027268">
    <property type="entry name" value="Peptidase_M4/M1_CTD_sf"/>
</dbReference>
<dbReference type="AlphaFoldDB" id="A0A1H9XYC5"/>
<evidence type="ECO:0000256" key="3">
    <source>
        <dbReference type="ARBA" id="ARBA00022729"/>
    </source>
</evidence>
<keyword evidence="5" id="KW-0862">Zinc</keyword>
<evidence type="ECO:0000256" key="5">
    <source>
        <dbReference type="ARBA" id="ARBA00022833"/>
    </source>
</evidence>
<sequence length="458" mass="49325">MRARRLVAVACTAGVALSLLTITAQAAAPKEGLRLLTVRDSLTATHTWYEQIYDGKPVLGAYYAEHVDKATGAKTVDDGRLAVGSVDVTPAVSAEDARTKSAGAPESANLKVLPGTGLVYEVISDNGRGSERTLVHAESGAVVKTESLVKHADGTGKVFSPNPVSSQQNQNLVDGDDADSAVPAAAYRSVTLSHLDGSGYLKGNYAQLTGSKSKLAYNKSNKFEYTRANDLFEQVNAYWGVTESQKYIQGLGFKDVNNESQKITTIGLKEDNSFYDPNKDQITFGTGGVDDAEDVEVVWHELGHAIQDAQVPGFGSTVEGGSIGEGFGDWWALIMSSADAKDTATVPLACIMDWDATAYTTETPHCLRRTDTDVKYADRKGEVHFDGQIWSRALWDLYKKFGRDKSAKIVLEAQFSYSPSTDFAKAATATVETARKLYGDTDAAIVRSAFDARGIEKK</sequence>
<evidence type="ECO:0000256" key="4">
    <source>
        <dbReference type="ARBA" id="ARBA00022801"/>
    </source>
</evidence>
<dbReference type="EMBL" id="FOFT01000025">
    <property type="protein sequence ID" value="SES51116.1"/>
    <property type="molecule type" value="Genomic_DNA"/>
</dbReference>
<dbReference type="OrthoDB" id="5377264at2"/>
<dbReference type="Gene3D" id="3.10.170.10">
    <property type="match status" value="1"/>
</dbReference>
<proteinExistence type="predicted"/>
<feature type="domain" description="Peptidase M4 C-terminal" evidence="8">
    <location>
        <begin position="371"/>
        <end position="455"/>
    </location>
</feature>
<evidence type="ECO:0000256" key="2">
    <source>
        <dbReference type="ARBA" id="ARBA00022723"/>
    </source>
</evidence>